<dbReference type="Proteomes" id="UP000283509">
    <property type="component" value="Unassembled WGS sequence"/>
</dbReference>
<dbReference type="InterPro" id="IPR019742">
    <property type="entry name" value="MacrogloblnA2_CS"/>
</dbReference>
<dbReference type="Gene3D" id="1.50.10.20">
    <property type="match status" value="1"/>
</dbReference>
<dbReference type="SUPFAM" id="SSF49410">
    <property type="entry name" value="Alpha-macroglobulin receptor domain"/>
    <property type="match status" value="1"/>
</dbReference>
<dbReference type="InterPro" id="IPR009048">
    <property type="entry name" value="A-macroglobulin_rcpt-bd"/>
</dbReference>
<dbReference type="AlphaFoldDB" id="A0A423U6P8"/>
<dbReference type="CDD" id="cd02897">
    <property type="entry name" value="A2M_2"/>
    <property type="match status" value="1"/>
</dbReference>
<sequence>MSEFHQRQPTPLTHHYAMTLAPPMELGESGPLSRSVTTEDAHCRDTLIKPIKVEAEGFPREETWTKYLCAEEVASGEDAPETWEVVPPANIVPDSARGWVTAVGDLLALSIENLGSLIRHPSGCGEQNMVNFAPNIYIMQYLTATNQATPENTQKLLRFMRTGYQRELLYRRNDSSYSAFGNADDSGSTWLTAFVLKSFAQARRFISVDTESLDRTRHWLSLSTRDPRGCIDPRGKIFSKGLTGGLAGRSSTVPLTAYVLTALLEAGVPINTPIVMDAGRCVLADSSNDIYTLALKAYALALAKDPNAQRVIQDLLSLAVVENNALYWKLPQGSSNALEVETAGYAILALMAQDPLANTLQARKIVKWITSKRNGQGGFYSTQDTVVALQAMASYETHTFQGPLNVVATVTATDLSHSFTLTEQNKLLQQLVTLPSLPTSVSVNMDGQGCAVMQAVLRYNVPEAEPSDAFSLRVRPINDPRGGCVEKRLEACAAYLLPDGKSNMAVIEVNLVSGFIPEKDDLKAAVSRNPEVVKRYEVDGSKVTFYKRSSRPRKCAWKSRTSSRDLWSSTTTTSPSSPSARVIASLS</sequence>
<evidence type="ECO:0000259" key="3">
    <source>
        <dbReference type="SMART" id="SM01361"/>
    </source>
</evidence>
<protein>
    <submittedName>
        <fullName evidence="4">Alpha2 macroglobulin isoform 3</fullName>
    </submittedName>
</protein>
<dbReference type="SUPFAM" id="SSF48239">
    <property type="entry name" value="Terpenoid cyclases/Protein prenyltransferases"/>
    <property type="match status" value="1"/>
</dbReference>
<dbReference type="Gene3D" id="2.60.40.690">
    <property type="entry name" value="Alpha-macroglobulin, receptor-binding domain"/>
    <property type="match status" value="1"/>
</dbReference>
<organism evidence="4 5">
    <name type="scientific">Penaeus vannamei</name>
    <name type="common">Whiteleg shrimp</name>
    <name type="synonym">Litopenaeus vannamei</name>
    <dbReference type="NCBI Taxonomy" id="6689"/>
    <lineage>
        <taxon>Eukaryota</taxon>
        <taxon>Metazoa</taxon>
        <taxon>Ecdysozoa</taxon>
        <taxon>Arthropoda</taxon>
        <taxon>Crustacea</taxon>
        <taxon>Multicrustacea</taxon>
        <taxon>Malacostraca</taxon>
        <taxon>Eumalacostraca</taxon>
        <taxon>Eucarida</taxon>
        <taxon>Decapoda</taxon>
        <taxon>Dendrobranchiata</taxon>
        <taxon>Penaeoidea</taxon>
        <taxon>Penaeidae</taxon>
        <taxon>Penaeus</taxon>
    </lineage>
</organism>
<dbReference type="SMART" id="SM01361">
    <property type="entry name" value="A2M_recep"/>
    <property type="match status" value="1"/>
</dbReference>
<dbReference type="SMART" id="SM01419">
    <property type="entry name" value="Thiol-ester_cl"/>
    <property type="match status" value="1"/>
</dbReference>
<feature type="compositionally biased region" description="Low complexity" evidence="2">
    <location>
        <begin position="568"/>
        <end position="579"/>
    </location>
</feature>
<accession>A0A423U6P8</accession>
<keyword evidence="5" id="KW-1185">Reference proteome</keyword>
<evidence type="ECO:0000256" key="2">
    <source>
        <dbReference type="SAM" id="MobiDB-lite"/>
    </source>
</evidence>
<feature type="domain" description="Alpha-macroglobulin receptor-binding" evidence="3">
    <location>
        <begin position="502"/>
        <end position="586"/>
    </location>
</feature>
<dbReference type="Pfam" id="PF07678">
    <property type="entry name" value="TED_complement"/>
    <property type="match status" value="1"/>
</dbReference>
<dbReference type="GO" id="GO:0005615">
    <property type="term" value="C:extracellular space"/>
    <property type="evidence" value="ECO:0007669"/>
    <property type="project" value="InterPro"/>
</dbReference>
<comment type="caution">
    <text evidence="4">The sequence shown here is derived from an EMBL/GenBank/DDBJ whole genome shotgun (WGS) entry which is preliminary data.</text>
</comment>
<dbReference type="InterPro" id="IPR050473">
    <property type="entry name" value="A2M/Complement_sys"/>
</dbReference>
<gene>
    <name evidence="4" type="ORF">C7M84_022437</name>
</gene>
<keyword evidence="1" id="KW-1015">Disulfide bond</keyword>
<dbReference type="PANTHER" id="PTHR11412:SF171">
    <property type="entry name" value="PREGNANCY ZONE PROTEIN-LIKE PROTEIN"/>
    <property type="match status" value="1"/>
</dbReference>
<dbReference type="OrthoDB" id="6348147at2759"/>
<feature type="region of interest" description="Disordered" evidence="2">
    <location>
        <begin position="562"/>
        <end position="587"/>
    </location>
</feature>
<evidence type="ECO:0000313" key="4">
    <source>
        <dbReference type="EMBL" id="ROT84366.1"/>
    </source>
</evidence>
<dbReference type="InterPro" id="IPR011626">
    <property type="entry name" value="Alpha-macroglobulin_TED"/>
</dbReference>
<evidence type="ECO:0000256" key="1">
    <source>
        <dbReference type="ARBA" id="ARBA00023157"/>
    </source>
</evidence>
<dbReference type="EMBL" id="QCYY01000555">
    <property type="protein sequence ID" value="ROT84366.1"/>
    <property type="molecule type" value="Genomic_DNA"/>
</dbReference>
<dbReference type="Pfam" id="PF07677">
    <property type="entry name" value="A2M_recep"/>
    <property type="match status" value="1"/>
</dbReference>
<dbReference type="InterPro" id="IPR036595">
    <property type="entry name" value="A-macroglobulin_rcpt-bd_sf"/>
</dbReference>
<dbReference type="InterPro" id="IPR047565">
    <property type="entry name" value="Alpha-macroglob_thiol-ester_cl"/>
</dbReference>
<proteinExistence type="predicted"/>
<dbReference type="STRING" id="6689.A0A423U6P8"/>
<dbReference type="InterPro" id="IPR008930">
    <property type="entry name" value="Terpenoid_cyclase/PrenylTrfase"/>
</dbReference>
<evidence type="ECO:0000313" key="5">
    <source>
        <dbReference type="Proteomes" id="UP000283509"/>
    </source>
</evidence>
<dbReference type="InterPro" id="IPR041813">
    <property type="entry name" value="A2M_TED"/>
</dbReference>
<dbReference type="PROSITE" id="PS00477">
    <property type="entry name" value="ALPHA_2_MACROGLOBULIN"/>
    <property type="match status" value="1"/>
</dbReference>
<dbReference type="PANTHER" id="PTHR11412">
    <property type="entry name" value="MACROGLOBULIN / COMPLEMENT"/>
    <property type="match status" value="1"/>
</dbReference>
<reference evidence="4 5" key="1">
    <citation type="submission" date="2018-04" db="EMBL/GenBank/DDBJ databases">
        <authorList>
            <person name="Zhang X."/>
            <person name="Yuan J."/>
            <person name="Li F."/>
            <person name="Xiang J."/>
        </authorList>
    </citation>
    <scope>NUCLEOTIDE SEQUENCE [LARGE SCALE GENOMIC DNA]</scope>
    <source>
        <tissue evidence="4">Muscle</tissue>
    </source>
</reference>
<dbReference type="Gene3D" id="2.60.120.1540">
    <property type="match status" value="1"/>
</dbReference>
<reference evidence="4 5" key="2">
    <citation type="submission" date="2019-01" db="EMBL/GenBank/DDBJ databases">
        <title>The decoding of complex shrimp genome reveals the adaptation for benthos swimmer, frequently molting mechanism and breeding impact on genome.</title>
        <authorList>
            <person name="Sun Y."/>
            <person name="Gao Y."/>
            <person name="Yu Y."/>
        </authorList>
    </citation>
    <scope>NUCLEOTIDE SEQUENCE [LARGE SCALE GENOMIC DNA]</scope>
    <source>
        <tissue evidence="4">Muscle</tissue>
    </source>
</reference>
<name>A0A423U6P8_PENVA</name>